<dbReference type="CDD" id="cd02021">
    <property type="entry name" value="GntK"/>
    <property type="match status" value="1"/>
</dbReference>
<keyword evidence="8" id="KW-0311">Gluconate utilization</keyword>
<dbReference type="Proteomes" id="UP000245124">
    <property type="component" value="Unassembled WGS sequence"/>
</dbReference>
<accession>A0A2R5FYB7</accession>
<evidence type="ECO:0000256" key="1">
    <source>
        <dbReference type="ARBA" id="ARBA00004761"/>
    </source>
</evidence>
<evidence type="ECO:0000313" key="12">
    <source>
        <dbReference type="Proteomes" id="UP000245124"/>
    </source>
</evidence>
<proteinExistence type="inferred from homology"/>
<dbReference type="GO" id="GO:0046316">
    <property type="term" value="F:gluconokinase activity"/>
    <property type="evidence" value="ECO:0007669"/>
    <property type="project" value="UniProtKB-EC"/>
</dbReference>
<dbReference type="NCBIfam" id="TIGR01313">
    <property type="entry name" value="therm_gnt_kin"/>
    <property type="match status" value="1"/>
</dbReference>
<protein>
    <recommendedName>
        <fullName evidence="3 10">Gluconokinase</fullName>
        <ecNumber evidence="3 10">2.7.1.12</ecNumber>
    </recommendedName>
</protein>
<keyword evidence="7 10" id="KW-0067">ATP-binding</keyword>
<evidence type="ECO:0000256" key="4">
    <source>
        <dbReference type="ARBA" id="ARBA00022679"/>
    </source>
</evidence>
<gene>
    <name evidence="11" type="ORF">NIES4072_45230</name>
</gene>
<dbReference type="FunFam" id="3.40.50.300:FF:000522">
    <property type="entry name" value="Gluconokinase"/>
    <property type="match status" value="1"/>
</dbReference>
<keyword evidence="12" id="KW-1185">Reference proteome</keyword>
<dbReference type="Pfam" id="PF01202">
    <property type="entry name" value="SKI"/>
    <property type="match status" value="1"/>
</dbReference>
<dbReference type="EMBL" id="BDUD01000001">
    <property type="protein sequence ID" value="GBG20841.1"/>
    <property type="molecule type" value="Genomic_DNA"/>
</dbReference>
<evidence type="ECO:0000256" key="9">
    <source>
        <dbReference type="ARBA" id="ARBA00048090"/>
    </source>
</evidence>
<evidence type="ECO:0000256" key="6">
    <source>
        <dbReference type="ARBA" id="ARBA00022777"/>
    </source>
</evidence>
<dbReference type="PRINTS" id="PR01100">
    <property type="entry name" value="SHIKIMTKNASE"/>
</dbReference>
<keyword evidence="4 10" id="KW-0808">Transferase</keyword>
<dbReference type="AlphaFoldDB" id="A0A2R5FYB7"/>
<dbReference type="GO" id="GO:0005524">
    <property type="term" value="F:ATP binding"/>
    <property type="evidence" value="ECO:0007669"/>
    <property type="project" value="UniProtKB-KW"/>
</dbReference>
<evidence type="ECO:0000256" key="5">
    <source>
        <dbReference type="ARBA" id="ARBA00022741"/>
    </source>
</evidence>
<dbReference type="EC" id="2.7.1.12" evidence="3 10"/>
<comment type="similarity">
    <text evidence="2 10">Belongs to the gluconokinase GntK/GntV family.</text>
</comment>
<dbReference type="GO" id="GO:0019521">
    <property type="term" value="P:D-gluconate metabolic process"/>
    <property type="evidence" value="ECO:0007669"/>
    <property type="project" value="UniProtKB-KW"/>
</dbReference>
<evidence type="ECO:0000256" key="3">
    <source>
        <dbReference type="ARBA" id="ARBA00012054"/>
    </source>
</evidence>
<evidence type="ECO:0000256" key="8">
    <source>
        <dbReference type="ARBA" id="ARBA00023064"/>
    </source>
</evidence>
<dbReference type="SUPFAM" id="SSF52540">
    <property type="entry name" value="P-loop containing nucleoside triphosphate hydrolases"/>
    <property type="match status" value="1"/>
</dbReference>
<organism evidence="11 12">
    <name type="scientific">Nostoc commune NIES-4072</name>
    <dbReference type="NCBI Taxonomy" id="2005467"/>
    <lineage>
        <taxon>Bacteria</taxon>
        <taxon>Bacillati</taxon>
        <taxon>Cyanobacteriota</taxon>
        <taxon>Cyanophyceae</taxon>
        <taxon>Nostocales</taxon>
        <taxon>Nostocaceae</taxon>
        <taxon>Nostoc</taxon>
    </lineage>
</organism>
<dbReference type="PANTHER" id="PTHR43442">
    <property type="entry name" value="GLUCONOKINASE-RELATED"/>
    <property type="match status" value="1"/>
</dbReference>
<evidence type="ECO:0000256" key="7">
    <source>
        <dbReference type="ARBA" id="ARBA00022840"/>
    </source>
</evidence>
<sequence length="194" mass="22408">MERSLKFSRHFNNLTFLKKKMIKQSMIIILMGVSGSGKSTIGKLLADSLQWEFSDADAFHSPENVEKMRRGIPLSEADRMPWLQDLQTAIRHWLQNNKNVVLACSALKDSYRQFLLLDSDRSANAKSDRIKLVYLKGSYELIQRRLQERSNHYMSEKLLNSQFDTLEEPLNTISIDIAQPPQVIVQNIKTALRI</sequence>
<comment type="caution">
    <text evidence="11">The sequence shown here is derived from an EMBL/GenBank/DDBJ whole genome shotgun (WGS) entry which is preliminary data.</text>
</comment>
<name>A0A2R5FYB7_NOSCO</name>
<dbReference type="Gene3D" id="3.40.50.300">
    <property type="entry name" value="P-loop containing nucleotide triphosphate hydrolases"/>
    <property type="match status" value="1"/>
</dbReference>
<keyword evidence="6 10" id="KW-0418">Kinase</keyword>
<evidence type="ECO:0000313" key="11">
    <source>
        <dbReference type="EMBL" id="GBG20841.1"/>
    </source>
</evidence>
<dbReference type="InterPro" id="IPR031322">
    <property type="entry name" value="Shikimate/glucono_kinase"/>
</dbReference>
<dbReference type="InterPro" id="IPR006001">
    <property type="entry name" value="Therm_gnt_kin"/>
</dbReference>
<dbReference type="GO" id="GO:0005737">
    <property type="term" value="C:cytoplasm"/>
    <property type="evidence" value="ECO:0007669"/>
    <property type="project" value="TreeGrafter"/>
</dbReference>
<comment type="catalytic activity">
    <reaction evidence="9 10">
        <text>D-gluconate + ATP = 6-phospho-D-gluconate + ADP + H(+)</text>
        <dbReference type="Rhea" id="RHEA:19433"/>
        <dbReference type="ChEBI" id="CHEBI:15378"/>
        <dbReference type="ChEBI" id="CHEBI:18391"/>
        <dbReference type="ChEBI" id="CHEBI:30616"/>
        <dbReference type="ChEBI" id="CHEBI:58759"/>
        <dbReference type="ChEBI" id="CHEBI:456216"/>
        <dbReference type="EC" id="2.7.1.12"/>
    </reaction>
</comment>
<dbReference type="InterPro" id="IPR027417">
    <property type="entry name" value="P-loop_NTPase"/>
</dbReference>
<dbReference type="PANTHER" id="PTHR43442:SF3">
    <property type="entry name" value="GLUCONOKINASE-RELATED"/>
    <property type="match status" value="1"/>
</dbReference>
<evidence type="ECO:0000256" key="10">
    <source>
        <dbReference type="RuleBase" id="RU363066"/>
    </source>
</evidence>
<evidence type="ECO:0000256" key="2">
    <source>
        <dbReference type="ARBA" id="ARBA00008420"/>
    </source>
</evidence>
<keyword evidence="5 10" id="KW-0547">Nucleotide-binding</keyword>
<reference evidence="11 12" key="1">
    <citation type="submission" date="2017-06" db="EMBL/GenBank/DDBJ databases">
        <title>Genome sequencing of cyanobaciteial culture collection at National Institute for Environmental Studies (NIES).</title>
        <authorList>
            <person name="Hirose Y."/>
            <person name="Shimura Y."/>
            <person name="Fujisawa T."/>
            <person name="Nakamura Y."/>
            <person name="Kawachi M."/>
        </authorList>
    </citation>
    <scope>NUCLEOTIDE SEQUENCE [LARGE SCALE GENOMIC DNA]</scope>
    <source>
        <strain evidence="11 12">NIES-4072</strain>
    </source>
</reference>
<comment type="pathway">
    <text evidence="1">Carbohydrate acid metabolism.</text>
</comment>